<keyword evidence="8" id="KW-1185">Reference proteome</keyword>
<dbReference type="AlphaFoldDB" id="D2Q3I6"/>
<dbReference type="EMBL" id="CP001736">
    <property type="protein sequence ID" value="ADB34109.1"/>
    <property type="molecule type" value="Genomic_DNA"/>
</dbReference>
<comment type="similarity">
    <text evidence="1">Belongs to the peptidase S33 family.</text>
</comment>
<dbReference type="GO" id="GO:0016787">
    <property type="term" value="F:hydrolase activity"/>
    <property type="evidence" value="ECO:0007669"/>
    <property type="project" value="UniProtKB-KW"/>
</dbReference>
<protein>
    <submittedName>
        <fullName evidence="7">TAP domain protein</fullName>
    </submittedName>
</protein>
<feature type="chain" id="PRO_5003034935" evidence="4">
    <location>
        <begin position="24"/>
        <end position="491"/>
    </location>
</feature>
<evidence type="ECO:0000259" key="6">
    <source>
        <dbReference type="Pfam" id="PF08386"/>
    </source>
</evidence>
<dbReference type="SUPFAM" id="SSF53474">
    <property type="entry name" value="alpha/beta-Hydrolases"/>
    <property type="match status" value="1"/>
</dbReference>
<name>D2Q3I6_KRIFD</name>
<evidence type="ECO:0000256" key="4">
    <source>
        <dbReference type="SAM" id="SignalP"/>
    </source>
</evidence>
<reference evidence="7 8" key="2">
    <citation type="journal article" date="2010" name="Stand. Genomic Sci.">
        <title>Complete genome sequence of Kribbella flavida type strain (IFO 14399).</title>
        <authorList>
            <person name="Pukall R."/>
            <person name="Lapidus A."/>
            <person name="Glavina Del Rio T."/>
            <person name="Copeland A."/>
            <person name="Tice H."/>
            <person name="Cheng J.-F."/>
            <person name="Lucas S."/>
            <person name="Chen F."/>
            <person name="Nolan M."/>
            <person name="LaButti K."/>
            <person name="Pati A."/>
            <person name="Ivanova N."/>
            <person name="Mavrommatis K."/>
            <person name="Mikhailova N."/>
            <person name="Pitluck S."/>
            <person name="Bruce D."/>
            <person name="Goodwin L."/>
            <person name="Land M."/>
            <person name="Hauser L."/>
            <person name="Chang Y.-J."/>
            <person name="Jeffries C.D."/>
            <person name="Chen A."/>
            <person name="Palaniappan K."/>
            <person name="Chain P."/>
            <person name="Rohde M."/>
            <person name="Goeker M."/>
            <person name="Bristow J."/>
            <person name="Eisen J.A."/>
            <person name="Markowitz V."/>
            <person name="Hugenholtz P."/>
            <person name="Kyrpides N.C."/>
            <person name="Klenk H.-P."/>
            <person name="Brettin T."/>
        </authorList>
    </citation>
    <scope>NUCLEOTIDE SEQUENCE [LARGE SCALE GENOMIC DNA]</scope>
    <source>
        <strain evidence="8">DSM 17836 / JCM 10339 / NBRC 14399</strain>
    </source>
</reference>
<feature type="signal peptide" evidence="4">
    <location>
        <begin position="1"/>
        <end position="23"/>
    </location>
</feature>
<evidence type="ECO:0000259" key="5">
    <source>
        <dbReference type="Pfam" id="PF00561"/>
    </source>
</evidence>
<evidence type="ECO:0000256" key="2">
    <source>
        <dbReference type="ARBA" id="ARBA00022729"/>
    </source>
</evidence>
<dbReference type="InterPro" id="IPR029058">
    <property type="entry name" value="AB_hydrolase_fold"/>
</dbReference>
<dbReference type="RefSeq" id="WP_012922663.1">
    <property type="nucleotide sequence ID" value="NC_013729.1"/>
</dbReference>
<dbReference type="InterPro" id="IPR051601">
    <property type="entry name" value="Serine_prot/Carboxylest_S33"/>
</dbReference>
<dbReference type="Proteomes" id="UP000007967">
    <property type="component" value="Chromosome"/>
</dbReference>
<feature type="domain" description="AB hydrolase-1" evidence="5">
    <location>
        <begin position="93"/>
        <end position="260"/>
    </location>
</feature>
<evidence type="ECO:0000256" key="3">
    <source>
        <dbReference type="ARBA" id="ARBA00022801"/>
    </source>
</evidence>
<dbReference type="Pfam" id="PF00561">
    <property type="entry name" value="Abhydrolase_1"/>
    <property type="match status" value="1"/>
</dbReference>
<dbReference type="HOGENOM" id="CLU_013364_3_2_11"/>
<organism evidence="7 8">
    <name type="scientific">Kribbella flavida (strain DSM 17836 / JCM 10339 / NBRC 14399)</name>
    <dbReference type="NCBI Taxonomy" id="479435"/>
    <lineage>
        <taxon>Bacteria</taxon>
        <taxon>Bacillati</taxon>
        <taxon>Actinomycetota</taxon>
        <taxon>Actinomycetes</taxon>
        <taxon>Propionibacteriales</taxon>
        <taxon>Kribbellaceae</taxon>
        <taxon>Kribbella</taxon>
    </lineage>
</organism>
<dbReference type="OrthoDB" id="3930934at2"/>
<dbReference type="InterPro" id="IPR013595">
    <property type="entry name" value="Pept_S33_TAP-like_C"/>
</dbReference>
<gene>
    <name evidence="7" type="ordered locus">Kfla_5093</name>
</gene>
<dbReference type="InterPro" id="IPR000073">
    <property type="entry name" value="AB_hydrolase_1"/>
</dbReference>
<keyword evidence="2 4" id="KW-0732">Signal</keyword>
<sequence length="491" mass="52839">MRAMIASVLAAMVLAGTAGHAVAEDGGGSADGVRWHASCATGPDDELGSKLDEAKARCGEISVPLDYRDPDGRHLTVAFSHLPAKDRADRIGALVLNDGGPGVGALGMPLRLRDTLGQYDLIGMDPRFTGRSTPLDCGWPTALHLRAAPTRAAFADALHLSRDLADRCSKDKDVLPHATTANTARDMDRLRIALGEPRLHYLGYSYGSYLGMVYLQLFGQYAGRFVLDGPVAPDRIGSDLLRETGPANEAALRDWAQWAAGQDATYHLGRTPAQVVAGVQELISTAERRPLPVGEHRVDAGVLPVMLWMLVPDDRPEGNAMLARVVMDLRAAARGESVDPDSPLMALAGFLLTGKESATASALAAITCADRATAVTARSAWPDIQRHRRTEPVFGSLVRNVGVCAYWPTRPVQTPVTIGNDRPALLITATRDTRVTWDQALASRRVLTGSRLLSVNARKHGLYREYGNACVDRTTTEYLLTGRLPRADTTC</sequence>
<feature type="domain" description="Peptidase S33 tripeptidyl aminopeptidase-like C-terminal" evidence="6">
    <location>
        <begin position="392"/>
        <end position="491"/>
    </location>
</feature>
<accession>D2Q3I6</accession>
<evidence type="ECO:0000256" key="1">
    <source>
        <dbReference type="ARBA" id="ARBA00010088"/>
    </source>
</evidence>
<keyword evidence="3" id="KW-0378">Hydrolase</keyword>
<evidence type="ECO:0000313" key="7">
    <source>
        <dbReference type="EMBL" id="ADB34109.1"/>
    </source>
</evidence>
<dbReference type="PANTHER" id="PTHR43248:SF29">
    <property type="entry name" value="TRIPEPTIDYL AMINOPEPTIDASE"/>
    <property type="match status" value="1"/>
</dbReference>
<dbReference type="Pfam" id="PF08386">
    <property type="entry name" value="Abhydrolase_4"/>
    <property type="match status" value="1"/>
</dbReference>
<dbReference type="KEGG" id="kfl:Kfla_5093"/>
<evidence type="ECO:0000313" key="8">
    <source>
        <dbReference type="Proteomes" id="UP000007967"/>
    </source>
</evidence>
<proteinExistence type="inferred from homology"/>
<dbReference type="Gene3D" id="3.40.50.1820">
    <property type="entry name" value="alpha/beta hydrolase"/>
    <property type="match status" value="1"/>
</dbReference>
<dbReference type="STRING" id="479435.Kfla_5093"/>
<reference evidence="8" key="1">
    <citation type="submission" date="2009-09" db="EMBL/GenBank/DDBJ databases">
        <title>The complete genome of Kribbella flavida DSM 17836.</title>
        <authorList>
            <consortium name="US DOE Joint Genome Institute (JGI-PGF)"/>
            <person name="Lucas S."/>
            <person name="Copeland A."/>
            <person name="Lapidus A."/>
            <person name="Glavina del Rio T."/>
            <person name="Dalin E."/>
            <person name="Tice H."/>
            <person name="Bruce D."/>
            <person name="Goodwin L."/>
            <person name="Pitluck S."/>
            <person name="Kyrpides N."/>
            <person name="Mavromatis K."/>
            <person name="Ivanova N."/>
            <person name="Saunders E."/>
            <person name="Brettin T."/>
            <person name="Detter J.C."/>
            <person name="Han C."/>
            <person name="Larimer F."/>
            <person name="Land M."/>
            <person name="Hauser L."/>
            <person name="Markowitz V."/>
            <person name="Cheng J.-F."/>
            <person name="Hugenholtz P."/>
            <person name="Woyke T."/>
            <person name="Wu D."/>
            <person name="Pukall R."/>
            <person name="Klenk H.-P."/>
            <person name="Eisen J.A."/>
        </authorList>
    </citation>
    <scope>NUCLEOTIDE SEQUENCE [LARGE SCALE GENOMIC DNA]</scope>
    <source>
        <strain evidence="8">DSM 17836 / JCM 10339 / NBRC 14399</strain>
    </source>
</reference>
<dbReference type="eggNOG" id="COG0596">
    <property type="taxonomic scope" value="Bacteria"/>
</dbReference>
<dbReference type="PANTHER" id="PTHR43248">
    <property type="entry name" value="2-SUCCINYL-6-HYDROXY-2,4-CYCLOHEXADIENE-1-CARBOXYLATE SYNTHASE"/>
    <property type="match status" value="1"/>
</dbReference>